<dbReference type="PROSITE" id="PS51257">
    <property type="entry name" value="PROKAR_LIPOPROTEIN"/>
    <property type="match status" value="1"/>
</dbReference>
<proteinExistence type="predicted"/>
<reference evidence="2" key="1">
    <citation type="submission" date="2009-12" db="EMBL/GenBank/DDBJ databases">
        <title>Complete sequence of Treponema primitia strain ZAS-2.</title>
        <authorList>
            <person name="Tetu S.G."/>
            <person name="Matson E."/>
            <person name="Ren Q."/>
            <person name="Seshadri R."/>
            <person name="Elbourne L."/>
            <person name="Hassan K.A."/>
            <person name="Durkin A."/>
            <person name="Radune D."/>
            <person name="Mohamoud Y."/>
            <person name="Shay R."/>
            <person name="Jin S."/>
            <person name="Zhang X."/>
            <person name="Lucey K."/>
            <person name="Ballor N.R."/>
            <person name="Ottesen E."/>
            <person name="Rosenthal R."/>
            <person name="Allen A."/>
            <person name="Leadbetter J.R."/>
            <person name="Paulsen I.T."/>
        </authorList>
    </citation>
    <scope>NUCLEOTIDE SEQUENCE [LARGE SCALE GENOMIC DNA]</scope>
    <source>
        <strain evidence="2">ATCC BAA-887 / DSM 12427 / ZAS-2</strain>
    </source>
</reference>
<dbReference type="RefSeq" id="WP_015708787.1">
    <property type="nucleotide sequence ID" value="NC_015578.1"/>
</dbReference>
<dbReference type="STRING" id="545694.TREPR_1295"/>
<accession>F5YRD9</accession>
<dbReference type="HOGENOM" id="CLU_368390_0_0_12"/>
<dbReference type="EMBL" id="CP001843">
    <property type="protein sequence ID" value="AEF85449.1"/>
    <property type="molecule type" value="Genomic_DNA"/>
</dbReference>
<keyword evidence="2" id="KW-1185">Reference proteome</keyword>
<protein>
    <submittedName>
        <fullName evidence="1">Putative von Willebrand factor, type A</fullName>
    </submittedName>
</protein>
<evidence type="ECO:0000313" key="2">
    <source>
        <dbReference type="Proteomes" id="UP000009223"/>
    </source>
</evidence>
<gene>
    <name evidence="1" type="ordered locus">TREPR_1295</name>
</gene>
<dbReference type="KEGG" id="tpi:TREPR_1295"/>
<dbReference type="Proteomes" id="UP000009223">
    <property type="component" value="Chromosome"/>
</dbReference>
<reference evidence="1 2" key="2">
    <citation type="journal article" date="2011" name="ISME J.">
        <title>RNA-seq reveals cooperative metabolic interactions between two termite-gut spirochete species in co-culture.</title>
        <authorList>
            <person name="Rosenthal A.Z."/>
            <person name="Matson E.G."/>
            <person name="Eldar A."/>
            <person name="Leadbetter J.R."/>
        </authorList>
    </citation>
    <scope>NUCLEOTIDE SEQUENCE [LARGE SCALE GENOMIC DNA]</scope>
    <source>
        <strain evidence="2">ATCC BAA-887 / DSM 12427 / ZAS-2</strain>
    </source>
</reference>
<name>F5YRD9_TREPZ</name>
<dbReference type="AlphaFoldDB" id="F5YRD9"/>
<evidence type="ECO:0000313" key="1">
    <source>
        <dbReference type="EMBL" id="AEF85449.1"/>
    </source>
</evidence>
<organism evidence="1 2">
    <name type="scientific">Treponema primitia (strain ATCC BAA-887 / DSM 12427 / ZAS-2)</name>
    <dbReference type="NCBI Taxonomy" id="545694"/>
    <lineage>
        <taxon>Bacteria</taxon>
        <taxon>Pseudomonadati</taxon>
        <taxon>Spirochaetota</taxon>
        <taxon>Spirochaetia</taxon>
        <taxon>Spirochaetales</taxon>
        <taxon>Treponemataceae</taxon>
        <taxon>Treponema</taxon>
    </lineage>
</organism>
<sequence length="756" mass="78715">MKLFGNKQRALSPITCAAGIVLLAGLLALTGCANPLNSPADNTVGQGLGLVTITIGETGARNLYPNPTGFTNYELSFAPISGPAFYGAIPASVAKSDSSFPPISLIPGTWTITAKAYNGSTQVAETAVEVTVVAGELVTKNIILKPITGAGAGTFDYEVTNADDVDFDDGSELTLSDLSGNPIYTYNLSSVQSGTDSVPAGIYDLSIVIKKDGGITGTTEVVFIYPGLTTVAHFIFGNGEIYSGTTSNPAFVATSLSKTEVVQPSITFELKNDTELTGATWKVYDAEDDGDDITDTVVPTIESSNKLTLTAVSNNITAGDYWVTAQAPGKFESATRVKLTVEPNPLQNETFTVVDGIGDPGLNNIYLEGGFVKIGDDDGGFIDHNPDTDPAYKPLAVFLGLTGVEPDDQIVFDEYGKILKLTKVDITYDITFAVDDKYLPAIADVLTLTGNASKSFEVTGDALTGKTVILDSTSSPTYNFYGVSVLPYDTNDVTISAEDDDTDGKVVTLLDGGSADATVSVLDEAVDKLVLGTNAPSAISNEKSGLVIDVGTNAGITITATQPTTVVTDKLATGTVTVDGYSTAAITIDGVSITPVGYTDAIVTKTDYYTLELDAGDTTATVAIEYDSAITELTLVDTNLEAISNANTATVINVGSISGVEITAAVDTTVVTTELSDSNTVVLIGDKTFTLLVLDDGGYEDDPTPGTVTGSTNGYVYTYLNDNGNENTEFAPIDDDSFSLTSDSGTVTVTVSDITP</sequence>